<name>A0A812QY29_9DINO</name>
<protein>
    <submittedName>
        <fullName evidence="1">Uncharacterized protein</fullName>
    </submittedName>
</protein>
<dbReference type="AlphaFoldDB" id="A0A812QY29"/>
<gene>
    <name evidence="1" type="ORF">SNAT2548_LOCUS22309</name>
</gene>
<reference evidence="1" key="1">
    <citation type="submission" date="2021-02" db="EMBL/GenBank/DDBJ databases">
        <authorList>
            <person name="Dougan E. K."/>
            <person name="Rhodes N."/>
            <person name="Thang M."/>
            <person name="Chan C."/>
        </authorList>
    </citation>
    <scope>NUCLEOTIDE SEQUENCE</scope>
</reference>
<sequence>MALKSARGLEGLELCELCELWPLGPSWSQTKQCLEILGASLPPPDAAFFVVLAWELAELAELAAWLRWLRAEACAACAASKSAVPFESWDGWRRSFLTSCLGSRSCVGKCPSFGPGPPGDIANEASLLRSLFSPPVSKTRTCSSSDCLGDHCAVEQRVRQTKIPVSCPRCCSTQLTTSRGQIQHGKAGKAALVLLRASRPEAVQDLGEDLLGQLPRMQCLRLLCLRLREPTLAIFVFADHIVACRLVHVDGTAGQIRGLWSAG</sequence>
<evidence type="ECO:0000313" key="1">
    <source>
        <dbReference type="EMBL" id="CAE7410238.1"/>
    </source>
</evidence>
<dbReference type="Proteomes" id="UP000604046">
    <property type="component" value="Unassembled WGS sequence"/>
</dbReference>
<organism evidence="1 2">
    <name type="scientific">Symbiodinium natans</name>
    <dbReference type="NCBI Taxonomy" id="878477"/>
    <lineage>
        <taxon>Eukaryota</taxon>
        <taxon>Sar</taxon>
        <taxon>Alveolata</taxon>
        <taxon>Dinophyceae</taxon>
        <taxon>Suessiales</taxon>
        <taxon>Symbiodiniaceae</taxon>
        <taxon>Symbiodinium</taxon>
    </lineage>
</organism>
<keyword evidence="2" id="KW-1185">Reference proteome</keyword>
<accession>A0A812QY29</accession>
<dbReference type="EMBL" id="CAJNDS010002284">
    <property type="protein sequence ID" value="CAE7410238.1"/>
    <property type="molecule type" value="Genomic_DNA"/>
</dbReference>
<proteinExistence type="predicted"/>
<evidence type="ECO:0000313" key="2">
    <source>
        <dbReference type="Proteomes" id="UP000604046"/>
    </source>
</evidence>
<comment type="caution">
    <text evidence="1">The sequence shown here is derived from an EMBL/GenBank/DDBJ whole genome shotgun (WGS) entry which is preliminary data.</text>
</comment>